<feature type="repeat" description="ARM" evidence="3">
    <location>
        <begin position="333"/>
        <end position="375"/>
    </location>
</feature>
<dbReference type="InterPro" id="IPR058678">
    <property type="entry name" value="ARM_PUB"/>
</dbReference>
<dbReference type="AlphaFoldDB" id="A0ABD3UN53"/>
<evidence type="ECO:0000256" key="2">
    <source>
        <dbReference type="ARBA" id="ARBA00022786"/>
    </source>
</evidence>
<evidence type="ECO:0000313" key="7">
    <source>
        <dbReference type="Proteomes" id="UP001634393"/>
    </source>
</evidence>
<keyword evidence="2" id="KW-0833">Ubl conjugation pathway</keyword>
<dbReference type="SUPFAM" id="SSF48371">
    <property type="entry name" value="ARM repeat"/>
    <property type="match status" value="1"/>
</dbReference>
<feature type="domain" description="U-box" evidence="5">
    <location>
        <begin position="185"/>
        <end position="443"/>
    </location>
</feature>
<dbReference type="InterPro" id="IPR000225">
    <property type="entry name" value="Armadillo"/>
</dbReference>
<evidence type="ECO:0000256" key="1">
    <source>
        <dbReference type="ARBA" id="ARBA00022737"/>
    </source>
</evidence>
<dbReference type="InterPro" id="IPR011989">
    <property type="entry name" value="ARM-like"/>
</dbReference>
<comment type="caution">
    <text evidence="6">The sequence shown here is derived from an EMBL/GenBank/DDBJ whole genome shotgun (WGS) entry which is preliminary data.</text>
</comment>
<evidence type="ECO:0000256" key="4">
    <source>
        <dbReference type="SAM" id="MobiDB-lite"/>
    </source>
</evidence>
<name>A0ABD3UN53_9LAMI</name>
<dbReference type="FunFam" id="1.25.10.10:FF:000322">
    <property type="entry name" value="U-box domain-containing protein 4"/>
    <property type="match status" value="1"/>
</dbReference>
<organism evidence="6 7">
    <name type="scientific">Penstemon smallii</name>
    <dbReference type="NCBI Taxonomy" id="265156"/>
    <lineage>
        <taxon>Eukaryota</taxon>
        <taxon>Viridiplantae</taxon>
        <taxon>Streptophyta</taxon>
        <taxon>Embryophyta</taxon>
        <taxon>Tracheophyta</taxon>
        <taxon>Spermatophyta</taxon>
        <taxon>Magnoliopsida</taxon>
        <taxon>eudicotyledons</taxon>
        <taxon>Gunneridae</taxon>
        <taxon>Pentapetalae</taxon>
        <taxon>asterids</taxon>
        <taxon>lamiids</taxon>
        <taxon>Lamiales</taxon>
        <taxon>Plantaginaceae</taxon>
        <taxon>Cheloneae</taxon>
        <taxon>Penstemon</taxon>
    </lineage>
</organism>
<dbReference type="Gene3D" id="1.25.10.10">
    <property type="entry name" value="Leucine-rich Repeat Variant"/>
    <property type="match status" value="2"/>
</dbReference>
<dbReference type="PROSITE" id="PS50176">
    <property type="entry name" value="ARM_REPEAT"/>
    <property type="match status" value="2"/>
</dbReference>
<dbReference type="Pfam" id="PF25598">
    <property type="entry name" value="ARM_PUB"/>
    <property type="match status" value="1"/>
</dbReference>
<reference evidence="6 7" key="1">
    <citation type="submission" date="2024-12" db="EMBL/GenBank/DDBJ databases">
        <title>The unique morphological basis and parallel evolutionary history of personate flowers in Penstemon.</title>
        <authorList>
            <person name="Depatie T.H."/>
            <person name="Wessinger C.A."/>
        </authorList>
    </citation>
    <scope>NUCLEOTIDE SEQUENCE [LARGE SCALE GENOMIC DNA]</scope>
    <source>
        <strain evidence="6">WTNN_2</strain>
        <tissue evidence="6">Leaf</tissue>
    </source>
</reference>
<feature type="repeat" description="ARM" evidence="3">
    <location>
        <begin position="210"/>
        <end position="252"/>
    </location>
</feature>
<protein>
    <recommendedName>
        <fullName evidence="5">U-box domain-containing protein</fullName>
    </recommendedName>
</protein>
<sequence length="455" mass="48839">MVSMEDSHSHSNPNITAHYNQTRPYYYYTPPPSSAKIRRSMGRSMRTIRSNIFRSDQSEISSNVSENLTDSVVDLRLGEITNKSSSNSKSPNSSDFDDILDVSRAFSDFSACSSDISGELQRLAKNPGPNEEPKTRLEPEPEPCSGFLDRETFSTEIIESISPEDLQPTVKLCVDSLQSSSIAVKRSAAAKLRLLAKNRADNRVLIGESGAVSGLIPLLRCSDPMTQEHAVTALLNLSLHENNKSLISESGSVKSLIYVLKTGTETSKQNAACALLSLALIDENRMSIGACGAIPPLVALLINGSNRGKKDALTTLYKLCSVRLNKERALSAGAVRPLVGLVGEQESGLAEKAMVVLSSLAGIEVGRDAIVEEGGIAALVEAIEDGSDKGKEFAVFTLLQLCGESVRNRGLLVREGGIPPLVALSQNGTPKAKHKAETLLGYLREPRQEASSSSP</sequence>
<dbReference type="EMBL" id="JBJXBP010000001">
    <property type="protein sequence ID" value="KAL3850944.1"/>
    <property type="molecule type" value="Genomic_DNA"/>
</dbReference>
<dbReference type="Proteomes" id="UP001634393">
    <property type="component" value="Unassembled WGS sequence"/>
</dbReference>
<keyword evidence="1" id="KW-0677">Repeat</keyword>
<evidence type="ECO:0000313" key="6">
    <source>
        <dbReference type="EMBL" id="KAL3850944.1"/>
    </source>
</evidence>
<keyword evidence="7" id="KW-1185">Reference proteome</keyword>
<dbReference type="PANTHER" id="PTHR23315">
    <property type="entry name" value="U BOX DOMAIN-CONTAINING"/>
    <property type="match status" value="1"/>
</dbReference>
<dbReference type="InterPro" id="IPR016024">
    <property type="entry name" value="ARM-type_fold"/>
</dbReference>
<evidence type="ECO:0000256" key="3">
    <source>
        <dbReference type="PROSITE-ProRule" id="PRU00259"/>
    </source>
</evidence>
<feature type="region of interest" description="Disordered" evidence="4">
    <location>
        <begin position="121"/>
        <end position="145"/>
    </location>
</feature>
<dbReference type="FunFam" id="1.25.10.10:FF:000308">
    <property type="entry name" value="U-box domain-containing protein 4"/>
    <property type="match status" value="1"/>
</dbReference>
<dbReference type="PANTHER" id="PTHR23315:SF356">
    <property type="entry name" value="U-BOX DOMAIN-CONTAINING PROTEIN 4-LIKE"/>
    <property type="match status" value="1"/>
</dbReference>
<accession>A0ABD3UN53</accession>
<gene>
    <name evidence="6" type="ORF">ACJIZ3_012826</name>
</gene>
<evidence type="ECO:0000259" key="5">
    <source>
        <dbReference type="Pfam" id="PF25598"/>
    </source>
</evidence>
<dbReference type="SMART" id="SM00185">
    <property type="entry name" value="ARM"/>
    <property type="match status" value="6"/>
</dbReference>
<proteinExistence type="predicted"/>